<organism evidence="2 3">
    <name type="scientific">Georgenia soli</name>
    <dbReference type="NCBI Taxonomy" id="638953"/>
    <lineage>
        <taxon>Bacteria</taxon>
        <taxon>Bacillati</taxon>
        <taxon>Actinomycetota</taxon>
        <taxon>Actinomycetes</taxon>
        <taxon>Micrococcales</taxon>
        <taxon>Bogoriellaceae</taxon>
        <taxon>Georgenia</taxon>
    </lineage>
</organism>
<dbReference type="RefSeq" id="WP_098482086.1">
    <property type="nucleotide sequence ID" value="NZ_PDJI01000002.1"/>
</dbReference>
<dbReference type="GO" id="GO:0032259">
    <property type="term" value="P:methylation"/>
    <property type="evidence" value="ECO:0007669"/>
    <property type="project" value="UniProtKB-KW"/>
</dbReference>
<dbReference type="InterPro" id="IPR029063">
    <property type="entry name" value="SAM-dependent_MTases_sf"/>
</dbReference>
<dbReference type="Pfam" id="PF13649">
    <property type="entry name" value="Methyltransf_25"/>
    <property type="match status" value="1"/>
</dbReference>
<proteinExistence type="predicted"/>
<accession>A0A2A9F2T1</accession>
<dbReference type="EMBL" id="PDJI01000002">
    <property type="protein sequence ID" value="PFG45081.1"/>
    <property type="molecule type" value="Genomic_DNA"/>
</dbReference>
<evidence type="ECO:0000313" key="2">
    <source>
        <dbReference type="EMBL" id="PFG45081.1"/>
    </source>
</evidence>
<dbReference type="SUPFAM" id="SSF53335">
    <property type="entry name" value="S-adenosyl-L-methionine-dependent methyltransferases"/>
    <property type="match status" value="1"/>
</dbReference>
<dbReference type="OrthoDB" id="9786503at2"/>
<dbReference type="CDD" id="cd02440">
    <property type="entry name" value="AdoMet_MTases"/>
    <property type="match status" value="1"/>
</dbReference>
<comment type="caution">
    <text evidence="2">The sequence shown here is derived from an EMBL/GenBank/DDBJ whole genome shotgun (WGS) entry which is preliminary data.</text>
</comment>
<dbReference type="InterPro" id="IPR041698">
    <property type="entry name" value="Methyltransf_25"/>
</dbReference>
<evidence type="ECO:0000313" key="3">
    <source>
        <dbReference type="Proteomes" id="UP000222106"/>
    </source>
</evidence>
<protein>
    <submittedName>
        <fullName evidence="2">Methyltransferase family protein</fullName>
    </submittedName>
</protein>
<keyword evidence="3" id="KW-1185">Reference proteome</keyword>
<dbReference type="Gene3D" id="3.40.50.150">
    <property type="entry name" value="Vaccinia Virus protein VP39"/>
    <property type="match status" value="1"/>
</dbReference>
<reference evidence="2 3" key="1">
    <citation type="submission" date="2017-10" db="EMBL/GenBank/DDBJ databases">
        <title>Sequencing the genomes of 1000 actinobacteria strains.</title>
        <authorList>
            <person name="Klenk H.-P."/>
        </authorList>
    </citation>
    <scope>NUCLEOTIDE SEQUENCE [LARGE SCALE GENOMIC DNA]</scope>
    <source>
        <strain evidence="2 3">DSM 21838</strain>
    </source>
</reference>
<evidence type="ECO:0000259" key="1">
    <source>
        <dbReference type="Pfam" id="PF13649"/>
    </source>
</evidence>
<feature type="domain" description="Methyltransferase" evidence="1">
    <location>
        <begin position="38"/>
        <end position="133"/>
    </location>
</feature>
<dbReference type="AlphaFoldDB" id="A0A2A9F2T1"/>
<dbReference type="Proteomes" id="UP000222106">
    <property type="component" value="Unassembled WGS sequence"/>
</dbReference>
<name>A0A2A9F2T1_9MICO</name>
<gene>
    <name evidence="2" type="ORF">ATJ97_0134</name>
</gene>
<dbReference type="GO" id="GO:0008168">
    <property type="term" value="F:methyltransferase activity"/>
    <property type="evidence" value="ECO:0007669"/>
    <property type="project" value="UniProtKB-KW"/>
</dbReference>
<keyword evidence="2" id="KW-0489">Methyltransferase</keyword>
<sequence length="202" mass="21477">MDAESWDARYAEQAHVWSAEPSPVRRGDLLRPARWHALDVATGEGRHAIWFASRGWTVTAVDFSGEAIRKARALQEAHAPGTAGRIEWVRADVVAEPPRPRAYDAVAIVYLQLPALQRRRVLRAGADALAPGGTLLVVGHDSTNLTEGVGGPQNPAVLFTADDVAQDLAGSGVSILRAERASRPVGDDGAAALDAVVVARRA</sequence>
<keyword evidence="2" id="KW-0808">Transferase</keyword>